<evidence type="ECO:0000256" key="1">
    <source>
        <dbReference type="ARBA" id="ARBA00004141"/>
    </source>
</evidence>
<protein>
    <submittedName>
        <fullName evidence="7">Cystine/glutamate transporter-like</fullName>
    </submittedName>
</protein>
<reference evidence="7" key="1">
    <citation type="submission" date="2025-08" db="UniProtKB">
        <authorList>
            <consortium name="RefSeq"/>
        </authorList>
    </citation>
    <scope>IDENTIFICATION</scope>
</reference>
<feature type="transmembrane region" description="Helical" evidence="5">
    <location>
        <begin position="305"/>
        <end position="328"/>
    </location>
</feature>
<dbReference type="PANTHER" id="PTHR11785:SF375">
    <property type="entry name" value="AMINO ACID TRANSPORTER"/>
    <property type="match status" value="1"/>
</dbReference>
<dbReference type="Proteomes" id="UP000694845">
    <property type="component" value="Unplaced"/>
</dbReference>
<feature type="transmembrane region" description="Helical" evidence="5">
    <location>
        <begin position="199"/>
        <end position="216"/>
    </location>
</feature>
<gene>
    <name evidence="7" type="primary">LOC110988661</name>
</gene>
<keyword evidence="6" id="KW-1185">Reference proteome</keyword>
<dbReference type="KEGG" id="aplc:110988661"/>
<dbReference type="GO" id="GO:0015179">
    <property type="term" value="F:L-amino acid transmembrane transporter activity"/>
    <property type="evidence" value="ECO:0007669"/>
    <property type="project" value="TreeGrafter"/>
</dbReference>
<dbReference type="RefSeq" id="XP_022108095.1">
    <property type="nucleotide sequence ID" value="XM_022252403.1"/>
</dbReference>
<name>A0A8B7ZTF9_ACAPL</name>
<organism evidence="6 7">
    <name type="scientific">Acanthaster planci</name>
    <name type="common">Crown-of-thorns starfish</name>
    <dbReference type="NCBI Taxonomy" id="133434"/>
    <lineage>
        <taxon>Eukaryota</taxon>
        <taxon>Metazoa</taxon>
        <taxon>Echinodermata</taxon>
        <taxon>Eleutherozoa</taxon>
        <taxon>Asterozoa</taxon>
        <taxon>Asteroidea</taxon>
        <taxon>Valvatacea</taxon>
        <taxon>Valvatida</taxon>
        <taxon>Acanthasteridae</taxon>
        <taxon>Acanthaster</taxon>
    </lineage>
</organism>
<feature type="transmembrane region" description="Helical" evidence="5">
    <location>
        <begin position="486"/>
        <end position="505"/>
    </location>
</feature>
<dbReference type="OrthoDB" id="10062876at2759"/>
<dbReference type="Pfam" id="PF13520">
    <property type="entry name" value="AA_permease_2"/>
    <property type="match status" value="1"/>
</dbReference>
<evidence type="ECO:0000256" key="5">
    <source>
        <dbReference type="SAM" id="Phobius"/>
    </source>
</evidence>
<dbReference type="Gene3D" id="1.20.1740.10">
    <property type="entry name" value="Amino acid/polyamine transporter I"/>
    <property type="match status" value="1"/>
</dbReference>
<feature type="transmembrane region" description="Helical" evidence="5">
    <location>
        <begin position="228"/>
        <end position="249"/>
    </location>
</feature>
<feature type="transmembrane region" description="Helical" evidence="5">
    <location>
        <begin position="402"/>
        <end position="420"/>
    </location>
</feature>
<keyword evidence="2 5" id="KW-0812">Transmembrane</keyword>
<evidence type="ECO:0000256" key="2">
    <source>
        <dbReference type="ARBA" id="ARBA00022692"/>
    </source>
</evidence>
<evidence type="ECO:0000256" key="3">
    <source>
        <dbReference type="ARBA" id="ARBA00022989"/>
    </source>
</evidence>
<dbReference type="PIRSF" id="PIRSF006060">
    <property type="entry name" value="AA_transporter"/>
    <property type="match status" value="1"/>
</dbReference>
<comment type="subcellular location">
    <subcellularLocation>
        <location evidence="1">Membrane</location>
        <topology evidence="1">Multi-pass membrane protein</topology>
    </subcellularLocation>
</comment>
<feature type="transmembrane region" description="Helical" evidence="5">
    <location>
        <begin position="269"/>
        <end position="293"/>
    </location>
</feature>
<feature type="transmembrane region" description="Helical" evidence="5">
    <location>
        <begin position="353"/>
        <end position="373"/>
    </location>
</feature>
<feature type="transmembrane region" description="Helical" evidence="5">
    <location>
        <begin position="157"/>
        <end position="187"/>
    </location>
</feature>
<feature type="transmembrane region" description="Helical" evidence="5">
    <location>
        <begin position="426"/>
        <end position="448"/>
    </location>
</feature>
<accession>A0A8B7ZTF9</accession>
<dbReference type="OMA" id="KDAVYMR"/>
<sequence length="541" mass="59728">MSCNIQLKALRRTSSLRRSERNEIGTSTSDINSLVASDCVGTREEPPPCDATIYPTKEAESGASLRPATKDAVYMRRHANLLHCLCLIVGATIGPNVFLAPSVFIANSTSVWSSTVVIVLCGAVCTIAALCYADLITAFKESGGELIFFYRPLGDRAAYIQVWVALIIGRTGGAAVSAVAFAALLILPFYPSCLESPKGLIRIVAATTLLALFYVNCMSVQWTLRLQVVFTAVKVVGLLFIILAAFVTICQGKTEILQQSLAYRVEFEFSRFAMEIFSIVNLFSGWVVIAYVAEDIKNLDWTVPLALLISIPLITVIYVLINLAYLTVLTPEEMLTNPAVSTIFALRVLGEKWAWIMPVTVAISTLSAFNGLVMGNGRLLMVAARLHCAPEIWSMLSIKRNTPTAAFLTYIPICLIMIHIDSLTMILNQLASFAWMGVAMSCIVLLIMKKKVPDIERPYEVPKGFPISFLIISLILIGYSMYLKPVAVAITTVVALSFIPLKKFVYDKVIEKWPQLLRHGERISLFLQKLLLVVHQEHQTY</sequence>
<evidence type="ECO:0000313" key="7">
    <source>
        <dbReference type="RefSeq" id="XP_022108095.1"/>
    </source>
</evidence>
<dbReference type="AlphaFoldDB" id="A0A8B7ZTF9"/>
<feature type="transmembrane region" description="Helical" evidence="5">
    <location>
        <begin position="460"/>
        <end position="480"/>
    </location>
</feature>
<feature type="transmembrane region" description="Helical" evidence="5">
    <location>
        <begin position="111"/>
        <end position="136"/>
    </location>
</feature>
<keyword evidence="4 5" id="KW-0472">Membrane</keyword>
<proteinExistence type="predicted"/>
<feature type="transmembrane region" description="Helical" evidence="5">
    <location>
        <begin position="80"/>
        <end position="105"/>
    </location>
</feature>
<keyword evidence="3 5" id="KW-1133">Transmembrane helix</keyword>
<dbReference type="GO" id="GO:0016020">
    <property type="term" value="C:membrane"/>
    <property type="evidence" value="ECO:0007669"/>
    <property type="project" value="UniProtKB-SubCell"/>
</dbReference>
<evidence type="ECO:0000256" key="4">
    <source>
        <dbReference type="ARBA" id="ARBA00023136"/>
    </source>
</evidence>
<dbReference type="InterPro" id="IPR050598">
    <property type="entry name" value="AminoAcid_Transporter"/>
</dbReference>
<evidence type="ECO:0000313" key="6">
    <source>
        <dbReference type="Proteomes" id="UP000694845"/>
    </source>
</evidence>
<dbReference type="InterPro" id="IPR002293">
    <property type="entry name" value="AA/rel_permease1"/>
</dbReference>
<dbReference type="GeneID" id="110988661"/>
<dbReference type="PANTHER" id="PTHR11785">
    <property type="entry name" value="AMINO ACID TRANSPORTER"/>
    <property type="match status" value="1"/>
</dbReference>